<evidence type="ECO:0000313" key="1">
    <source>
        <dbReference type="EMBL" id="AUD77731.1"/>
    </source>
</evidence>
<accession>A0A2K9ARE4</accession>
<evidence type="ECO:0000313" key="2">
    <source>
        <dbReference type="Proteomes" id="UP000232693"/>
    </source>
</evidence>
<reference evidence="1 2" key="1">
    <citation type="submission" date="2017-12" db="EMBL/GenBank/DDBJ databases">
        <title>Kangiella profundi FT102 completed genome.</title>
        <authorList>
            <person name="Xu J."/>
            <person name="Wang J."/>
            <person name="Lu Y."/>
        </authorList>
    </citation>
    <scope>NUCLEOTIDE SEQUENCE [LARGE SCALE GENOMIC DNA]</scope>
    <source>
        <strain evidence="1 2">FT102</strain>
    </source>
</reference>
<organism evidence="1 2">
    <name type="scientific">Kangiella profundi</name>
    <dbReference type="NCBI Taxonomy" id="1561924"/>
    <lineage>
        <taxon>Bacteria</taxon>
        <taxon>Pseudomonadati</taxon>
        <taxon>Pseudomonadota</taxon>
        <taxon>Gammaproteobacteria</taxon>
        <taxon>Kangiellales</taxon>
        <taxon>Kangiellaceae</taxon>
        <taxon>Kangiella</taxon>
    </lineage>
</organism>
<dbReference type="Proteomes" id="UP000232693">
    <property type="component" value="Chromosome"/>
</dbReference>
<proteinExistence type="predicted"/>
<gene>
    <name evidence="1" type="ORF">CW740_00165</name>
</gene>
<dbReference type="AlphaFoldDB" id="A0A2K9ARE4"/>
<sequence length="233" mass="26404">MVIGGWCPVLRNKSEVTHPGTLDVDILFKESYQSGSLKSVIESFIESGFMPSAKHPFQLLKSQEINGKHFVYNIDLLHPNMANNSDQIGMFVDHLELDVPINNSEEKLKKMMSIVLPNSEILFRENLFDEFKESGETFKLVTFDGMFITKMDSCQKQKRERDSFDIYLAFVNKGIDVGKINNLAESDSRIKESLAGFSRYLKEESGAFNQNVQHFCKSITGSPAKYILGELNA</sequence>
<dbReference type="KEGG" id="kpd:CW740_00165"/>
<protein>
    <submittedName>
        <fullName evidence="1">Uncharacterized protein</fullName>
    </submittedName>
</protein>
<keyword evidence="2" id="KW-1185">Reference proteome</keyword>
<dbReference type="EMBL" id="CP025120">
    <property type="protein sequence ID" value="AUD77731.1"/>
    <property type="molecule type" value="Genomic_DNA"/>
</dbReference>
<name>A0A2K9ARE4_9GAMM</name>